<evidence type="ECO:0000256" key="3">
    <source>
        <dbReference type="ARBA" id="ARBA00012438"/>
    </source>
</evidence>
<evidence type="ECO:0000256" key="6">
    <source>
        <dbReference type="ARBA" id="ARBA00022692"/>
    </source>
</evidence>
<dbReference type="PROSITE" id="PS50109">
    <property type="entry name" value="HIS_KIN"/>
    <property type="match status" value="1"/>
</dbReference>
<dbReference type="Proteomes" id="UP001500212">
    <property type="component" value="Unassembled WGS sequence"/>
</dbReference>
<keyword evidence="9" id="KW-0902">Two-component regulatory system</keyword>
<dbReference type="SUPFAM" id="SSF158472">
    <property type="entry name" value="HAMP domain-like"/>
    <property type="match status" value="1"/>
</dbReference>
<sequence>MAAWARRLSARTPLRIKLIAAVVTLVILALMVVGVASVSVMRNYLLGRTDLQLQDLLHRSERSLAQPGKPLPGQGGGSIVQIRDADGKVAKSTSVSPWGIVQPNPAVPEDTAWLDEHTDKPFTVGAESGDTRWRVRVEPAGTGYIVVAIDMTEAGRTVRRFVGVELVVGSVVIVLIAGLGIAIVRASLRSLEDIEHTAAAIATGDLSRRVPDADPRTEVGRLGDALNGMLAQIETAFHAQARSEATARESEERMRRFVADASHELRTPLSVIRGFAEYYRQRDDVDRAELDRLIVRVEDEAVRMGALVDDLLLLARLDQQRPLAMRPVDLLALAAEAVHDARVLDGERNITLSVRSGSAFIVTGDELRLRQVIRNLLTNALQHTPAGTPVEVTVHSGRLGDSPAAVLEVADQGPGMPREQAERVFERFYRADPARSRGGTGLGLAIVAGLVHAHAGTVEVETAPGDGATFLITLPLDPDAVEADPAETVSA</sequence>
<evidence type="ECO:0000256" key="11">
    <source>
        <dbReference type="SAM" id="Phobius"/>
    </source>
</evidence>
<dbReference type="Gene3D" id="3.30.565.10">
    <property type="entry name" value="Histidine kinase-like ATPase, C-terminal domain"/>
    <property type="match status" value="1"/>
</dbReference>
<dbReference type="Pfam" id="PF00672">
    <property type="entry name" value="HAMP"/>
    <property type="match status" value="1"/>
</dbReference>
<dbReference type="CDD" id="cd00082">
    <property type="entry name" value="HisKA"/>
    <property type="match status" value="1"/>
</dbReference>
<keyword evidence="15" id="KW-1185">Reference proteome</keyword>
<evidence type="ECO:0000256" key="4">
    <source>
        <dbReference type="ARBA" id="ARBA00022553"/>
    </source>
</evidence>
<evidence type="ECO:0000256" key="9">
    <source>
        <dbReference type="ARBA" id="ARBA00023012"/>
    </source>
</evidence>
<accession>A0ABP8THR8</accession>
<dbReference type="InterPro" id="IPR003661">
    <property type="entry name" value="HisK_dim/P_dom"/>
</dbReference>
<evidence type="ECO:0000313" key="14">
    <source>
        <dbReference type="EMBL" id="GAA4608517.1"/>
    </source>
</evidence>
<dbReference type="Pfam" id="PF02518">
    <property type="entry name" value="HATPase_c"/>
    <property type="match status" value="1"/>
</dbReference>
<organism evidence="14 15">
    <name type="scientific">Actinoallomurus liliacearum</name>
    <dbReference type="NCBI Taxonomy" id="1080073"/>
    <lineage>
        <taxon>Bacteria</taxon>
        <taxon>Bacillati</taxon>
        <taxon>Actinomycetota</taxon>
        <taxon>Actinomycetes</taxon>
        <taxon>Streptosporangiales</taxon>
        <taxon>Thermomonosporaceae</taxon>
        <taxon>Actinoallomurus</taxon>
    </lineage>
</organism>
<dbReference type="GO" id="GO:0016301">
    <property type="term" value="F:kinase activity"/>
    <property type="evidence" value="ECO:0007669"/>
    <property type="project" value="UniProtKB-KW"/>
</dbReference>
<gene>
    <name evidence="14" type="primary">phoR</name>
    <name evidence="14" type="ORF">GCM10023195_33460</name>
</gene>
<dbReference type="EMBL" id="BAABHJ010000008">
    <property type="protein sequence ID" value="GAA4608517.1"/>
    <property type="molecule type" value="Genomic_DNA"/>
</dbReference>
<dbReference type="PRINTS" id="PR00344">
    <property type="entry name" value="BCTRLSENSOR"/>
</dbReference>
<reference evidence="15" key="1">
    <citation type="journal article" date="2019" name="Int. J. Syst. Evol. Microbiol.">
        <title>The Global Catalogue of Microorganisms (GCM) 10K type strain sequencing project: providing services to taxonomists for standard genome sequencing and annotation.</title>
        <authorList>
            <consortium name="The Broad Institute Genomics Platform"/>
            <consortium name="The Broad Institute Genome Sequencing Center for Infectious Disease"/>
            <person name="Wu L."/>
            <person name="Ma J."/>
        </authorList>
    </citation>
    <scope>NUCLEOTIDE SEQUENCE [LARGE SCALE GENOMIC DNA]</scope>
    <source>
        <strain evidence="15">JCM 17938</strain>
    </source>
</reference>
<dbReference type="Pfam" id="PF00512">
    <property type="entry name" value="HisKA"/>
    <property type="match status" value="1"/>
</dbReference>
<evidence type="ECO:0000256" key="1">
    <source>
        <dbReference type="ARBA" id="ARBA00000085"/>
    </source>
</evidence>
<dbReference type="SMART" id="SM00304">
    <property type="entry name" value="HAMP"/>
    <property type="match status" value="1"/>
</dbReference>
<dbReference type="InterPro" id="IPR005467">
    <property type="entry name" value="His_kinase_dom"/>
</dbReference>
<keyword evidence="6 11" id="KW-0812">Transmembrane</keyword>
<dbReference type="InterPro" id="IPR003594">
    <property type="entry name" value="HATPase_dom"/>
</dbReference>
<keyword evidence="4" id="KW-0597">Phosphoprotein</keyword>
<feature type="transmembrane region" description="Helical" evidence="11">
    <location>
        <begin position="18"/>
        <end position="41"/>
    </location>
</feature>
<evidence type="ECO:0000259" key="12">
    <source>
        <dbReference type="PROSITE" id="PS50109"/>
    </source>
</evidence>
<evidence type="ECO:0000256" key="10">
    <source>
        <dbReference type="ARBA" id="ARBA00023136"/>
    </source>
</evidence>
<dbReference type="Gene3D" id="6.10.340.10">
    <property type="match status" value="1"/>
</dbReference>
<dbReference type="InterPro" id="IPR036097">
    <property type="entry name" value="HisK_dim/P_sf"/>
</dbReference>
<comment type="subcellular location">
    <subcellularLocation>
        <location evidence="2">Cell membrane</location>
    </subcellularLocation>
</comment>
<keyword evidence="7 14" id="KW-0418">Kinase</keyword>
<dbReference type="SUPFAM" id="SSF47384">
    <property type="entry name" value="Homodimeric domain of signal transducing histidine kinase"/>
    <property type="match status" value="1"/>
</dbReference>
<dbReference type="InterPro" id="IPR004358">
    <property type="entry name" value="Sig_transdc_His_kin-like_C"/>
</dbReference>
<dbReference type="CDD" id="cd00075">
    <property type="entry name" value="HATPase"/>
    <property type="match status" value="1"/>
</dbReference>
<evidence type="ECO:0000256" key="8">
    <source>
        <dbReference type="ARBA" id="ARBA00022989"/>
    </source>
</evidence>
<keyword evidence="5" id="KW-0808">Transferase</keyword>
<keyword evidence="8 11" id="KW-1133">Transmembrane helix</keyword>
<proteinExistence type="predicted"/>
<comment type="caution">
    <text evidence="14">The sequence shown here is derived from an EMBL/GenBank/DDBJ whole genome shotgun (WGS) entry which is preliminary data.</text>
</comment>
<protein>
    <recommendedName>
        <fullName evidence="3">histidine kinase</fullName>
        <ecNumber evidence="3">2.7.13.3</ecNumber>
    </recommendedName>
</protein>
<dbReference type="CDD" id="cd06225">
    <property type="entry name" value="HAMP"/>
    <property type="match status" value="1"/>
</dbReference>
<evidence type="ECO:0000256" key="7">
    <source>
        <dbReference type="ARBA" id="ARBA00022777"/>
    </source>
</evidence>
<dbReference type="RefSeq" id="WP_345354456.1">
    <property type="nucleotide sequence ID" value="NZ_BAABHJ010000008.1"/>
</dbReference>
<dbReference type="InterPro" id="IPR036890">
    <property type="entry name" value="HATPase_C_sf"/>
</dbReference>
<keyword evidence="10 11" id="KW-0472">Membrane</keyword>
<feature type="domain" description="HAMP" evidence="13">
    <location>
        <begin position="185"/>
        <end position="238"/>
    </location>
</feature>
<dbReference type="PROSITE" id="PS50885">
    <property type="entry name" value="HAMP"/>
    <property type="match status" value="1"/>
</dbReference>
<feature type="domain" description="Histidine kinase" evidence="12">
    <location>
        <begin position="260"/>
        <end position="478"/>
    </location>
</feature>
<dbReference type="SMART" id="SM00388">
    <property type="entry name" value="HisKA"/>
    <property type="match status" value="1"/>
</dbReference>
<feature type="transmembrane region" description="Helical" evidence="11">
    <location>
        <begin position="161"/>
        <end position="184"/>
    </location>
</feature>
<name>A0ABP8THR8_9ACTN</name>
<evidence type="ECO:0000259" key="13">
    <source>
        <dbReference type="PROSITE" id="PS50885"/>
    </source>
</evidence>
<evidence type="ECO:0000313" key="15">
    <source>
        <dbReference type="Proteomes" id="UP001500212"/>
    </source>
</evidence>
<comment type="catalytic activity">
    <reaction evidence="1">
        <text>ATP + protein L-histidine = ADP + protein N-phospho-L-histidine.</text>
        <dbReference type="EC" id="2.7.13.3"/>
    </reaction>
</comment>
<dbReference type="SMART" id="SM00387">
    <property type="entry name" value="HATPase_c"/>
    <property type="match status" value="1"/>
</dbReference>
<dbReference type="Gene3D" id="1.10.287.130">
    <property type="match status" value="1"/>
</dbReference>
<dbReference type="InterPro" id="IPR050428">
    <property type="entry name" value="TCS_sensor_his_kinase"/>
</dbReference>
<evidence type="ECO:0000256" key="5">
    <source>
        <dbReference type="ARBA" id="ARBA00022679"/>
    </source>
</evidence>
<dbReference type="InterPro" id="IPR003660">
    <property type="entry name" value="HAMP_dom"/>
</dbReference>
<dbReference type="PANTHER" id="PTHR45436:SF5">
    <property type="entry name" value="SENSOR HISTIDINE KINASE TRCS"/>
    <property type="match status" value="1"/>
</dbReference>
<dbReference type="PANTHER" id="PTHR45436">
    <property type="entry name" value="SENSOR HISTIDINE KINASE YKOH"/>
    <property type="match status" value="1"/>
</dbReference>
<evidence type="ECO:0000256" key="2">
    <source>
        <dbReference type="ARBA" id="ARBA00004236"/>
    </source>
</evidence>
<dbReference type="EC" id="2.7.13.3" evidence="3"/>
<dbReference type="SUPFAM" id="SSF55874">
    <property type="entry name" value="ATPase domain of HSP90 chaperone/DNA topoisomerase II/histidine kinase"/>
    <property type="match status" value="1"/>
</dbReference>